<comment type="caution">
    <text evidence="1">The sequence shown here is derived from an EMBL/GenBank/DDBJ whole genome shotgun (WGS) entry which is preliminary data.</text>
</comment>
<reference evidence="1 2" key="1">
    <citation type="submission" date="2018-05" db="EMBL/GenBank/DDBJ databases">
        <title>Abyssibacter profundi OUC007T gen. nov., sp. nov, a marine bacterium isolated from seawater of the Mariana Trench.</title>
        <authorList>
            <person name="Zhou S."/>
        </authorList>
    </citation>
    <scope>NUCLEOTIDE SEQUENCE [LARGE SCALE GENOMIC DNA]</scope>
    <source>
        <strain evidence="1 2">OUC007</strain>
    </source>
</reference>
<organism evidence="1 2">
    <name type="scientific">Abyssibacter profundi</name>
    <dbReference type="NCBI Taxonomy" id="2182787"/>
    <lineage>
        <taxon>Bacteria</taxon>
        <taxon>Pseudomonadati</taxon>
        <taxon>Pseudomonadota</taxon>
        <taxon>Gammaproteobacteria</taxon>
        <taxon>Chromatiales</taxon>
        <taxon>Oceanococcaceae</taxon>
        <taxon>Abyssibacter</taxon>
    </lineage>
</organism>
<proteinExistence type="predicted"/>
<evidence type="ECO:0000313" key="2">
    <source>
        <dbReference type="Proteomes" id="UP000251800"/>
    </source>
</evidence>
<name>A0A383XQZ0_9GAMM</name>
<evidence type="ECO:0000313" key="1">
    <source>
        <dbReference type="EMBL" id="PWN55044.1"/>
    </source>
</evidence>
<accession>A0A383XQZ0</accession>
<dbReference type="Proteomes" id="UP000251800">
    <property type="component" value="Unassembled WGS sequence"/>
</dbReference>
<gene>
    <name evidence="1" type="ORF">DEH80_14305</name>
</gene>
<sequence length="155" mass="17512">MIFGRQRQCSPQFTQVLEQSPMNEPINLSASEDRRHQPADEYVQVAATMILAIYRDLNISATGRLLGTTLLDEIGQRAKVRTEDVAAALRHLIDEECLAPHPDGDDWLLELTPQGHQAIHTPKFPKLDLSHPWASLVSRYHQLQAGRRAKTRLSN</sequence>
<dbReference type="EMBL" id="QEQK01000014">
    <property type="protein sequence ID" value="PWN55044.1"/>
    <property type="molecule type" value="Genomic_DNA"/>
</dbReference>
<keyword evidence="2" id="KW-1185">Reference proteome</keyword>
<protein>
    <submittedName>
        <fullName evidence="1">Uncharacterized protein</fullName>
    </submittedName>
</protein>
<dbReference type="AlphaFoldDB" id="A0A383XQZ0"/>